<dbReference type="Proteomes" id="UP000317238">
    <property type="component" value="Unassembled WGS sequence"/>
</dbReference>
<protein>
    <submittedName>
        <fullName evidence="2">Putative amidoligase enzyme</fullName>
    </submittedName>
</protein>
<feature type="region of interest" description="Disordered" evidence="1">
    <location>
        <begin position="104"/>
        <end position="134"/>
    </location>
</feature>
<dbReference type="Pfam" id="PF12224">
    <property type="entry name" value="Amidoligase_2"/>
    <property type="match status" value="1"/>
</dbReference>
<gene>
    <name evidence="2" type="ORF">Pan14r_38460</name>
</gene>
<proteinExistence type="predicted"/>
<reference evidence="2 3" key="1">
    <citation type="submission" date="2019-02" db="EMBL/GenBank/DDBJ databases">
        <title>Deep-cultivation of Planctomycetes and their phenomic and genomic characterization uncovers novel biology.</title>
        <authorList>
            <person name="Wiegand S."/>
            <person name="Jogler M."/>
            <person name="Boedeker C."/>
            <person name="Pinto D."/>
            <person name="Vollmers J."/>
            <person name="Rivas-Marin E."/>
            <person name="Kohn T."/>
            <person name="Peeters S.H."/>
            <person name="Heuer A."/>
            <person name="Rast P."/>
            <person name="Oberbeckmann S."/>
            <person name="Bunk B."/>
            <person name="Jeske O."/>
            <person name="Meyerdierks A."/>
            <person name="Storesund J.E."/>
            <person name="Kallscheuer N."/>
            <person name="Luecker S."/>
            <person name="Lage O.M."/>
            <person name="Pohl T."/>
            <person name="Merkel B.J."/>
            <person name="Hornburger P."/>
            <person name="Mueller R.-W."/>
            <person name="Bruemmer F."/>
            <person name="Labrenz M."/>
            <person name="Spormann A.M."/>
            <person name="Op Den Camp H."/>
            <person name="Overmann J."/>
            <person name="Amann R."/>
            <person name="Jetten M.S.M."/>
            <person name="Mascher T."/>
            <person name="Medema M.H."/>
            <person name="Devos D.P."/>
            <person name="Kaster A.-K."/>
            <person name="Ovreas L."/>
            <person name="Rohde M."/>
            <person name="Galperin M.Y."/>
            <person name="Jogler C."/>
        </authorList>
    </citation>
    <scope>NUCLEOTIDE SEQUENCE [LARGE SCALE GENOMIC DNA]</scope>
    <source>
        <strain evidence="2 3">Pan14r</strain>
    </source>
</reference>
<keyword evidence="2" id="KW-0436">Ligase</keyword>
<dbReference type="GO" id="GO:0016874">
    <property type="term" value="F:ligase activity"/>
    <property type="evidence" value="ECO:0007669"/>
    <property type="project" value="UniProtKB-KW"/>
</dbReference>
<feature type="compositionally biased region" description="Polar residues" evidence="1">
    <location>
        <begin position="109"/>
        <end position="134"/>
    </location>
</feature>
<dbReference type="InterPro" id="IPR022025">
    <property type="entry name" value="Amidoligase_2"/>
</dbReference>
<evidence type="ECO:0000313" key="3">
    <source>
        <dbReference type="Proteomes" id="UP000317238"/>
    </source>
</evidence>
<dbReference type="EMBL" id="SJPL01000001">
    <property type="protein sequence ID" value="TWT71536.1"/>
    <property type="molecule type" value="Genomic_DNA"/>
</dbReference>
<name>A0A5C5Y788_9PLAN</name>
<dbReference type="AlphaFoldDB" id="A0A5C5Y788"/>
<sequence>MHANDIAFGIELETTMPANAPTPIGGYHNGLPVAWLPAGWKAERDSSIRTLAPGRKGCEFVSPVLRGYEGLQNVMTAVDAIAARGGRVNHSTGIHVTVTFNGDAANKTAGRNGSKTTETRTPPSDAANQTATTC</sequence>
<dbReference type="RefSeq" id="WP_197203799.1">
    <property type="nucleotide sequence ID" value="NZ_SJPL01000001.1"/>
</dbReference>
<evidence type="ECO:0000313" key="2">
    <source>
        <dbReference type="EMBL" id="TWT71536.1"/>
    </source>
</evidence>
<evidence type="ECO:0000256" key="1">
    <source>
        <dbReference type="SAM" id="MobiDB-lite"/>
    </source>
</evidence>
<accession>A0A5C5Y788</accession>
<comment type="caution">
    <text evidence="2">The sequence shown here is derived from an EMBL/GenBank/DDBJ whole genome shotgun (WGS) entry which is preliminary data.</text>
</comment>
<keyword evidence="3" id="KW-1185">Reference proteome</keyword>
<organism evidence="2 3">
    <name type="scientific">Crateriforma conspicua</name>
    <dbReference type="NCBI Taxonomy" id="2527996"/>
    <lineage>
        <taxon>Bacteria</taxon>
        <taxon>Pseudomonadati</taxon>
        <taxon>Planctomycetota</taxon>
        <taxon>Planctomycetia</taxon>
        <taxon>Planctomycetales</taxon>
        <taxon>Planctomycetaceae</taxon>
        <taxon>Crateriforma</taxon>
    </lineage>
</organism>